<dbReference type="EMBL" id="WQMT02000009">
    <property type="protein sequence ID" value="KAG9218951.1"/>
    <property type="molecule type" value="Genomic_DNA"/>
</dbReference>
<sequence>MSSSSINASSSANALSSPADTLVGWTKEVEEALAQQPEINIVPVSTFIPIYRRPTTPTYEIQGAIPSLVGDVLMDIFQHSNEIVITPFTSFLVAGHPGIIFLDGVPSPNFQEALGRGCHLERKTLAFCTEIRIFHSRSAITIIDVEDILDPFEGELLATPSNSLLSLDSLVFEPRHYGFGAVLGFYSQTADGHFVKVIIRFNRRLYEDGIQVERKVFVSFWVHKDQVALLSEDRRLLNEDSVLLDQPDIIVSPSSARYTVHIFD</sequence>
<protein>
    <submittedName>
        <fullName evidence="1">Uncharacterized protein</fullName>
    </submittedName>
</protein>
<evidence type="ECO:0000313" key="2">
    <source>
        <dbReference type="Proteomes" id="UP000824881"/>
    </source>
</evidence>
<organism evidence="1 2">
    <name type="scientific">Pleurotus cornucopiae</name>
    <name type="common">Cornucopia mushroom</name>
    <dbReference type="NCBI Taxonomy" id="5321"/>
    <lineage>
        <taxon>Eukaryota</taxon>
        <taxon>Fungi</taxon>
        <taxon>Dikarya</taxon>
        <taxon>Basidiomycota</taxon>
        <taxon>Agaricomycotina</taxon>
        <taxon>Agaricomycetes</taxon>
        <taxon>Agaricomycetidae</taxon>
        <taxon>Agaricales</taxon>
        <taxon>Pleurotineae</taxon>
        <taxon>Pleurotaceae</taxon>
        <taxon>Pleurotus</taxon>
    </lineage>
</organism>
<name>A0ACB7IM43_PLECO</name>
<reference evidence="1 2" key="1">
    <citation type="journal article" date="2021" name="Appl. Environ. Microbiol.">
        <title>Genetic linkage and physical mapping for an oyster mushroom Pleurotus cornucopiae and QTL analysis for the trait cap color.</title>
        <authorList>
            <person name="Zhang Y."/>
            <person name="Gao W."/>
            <person name="Sonnenberg A."/>
            <person name="Chen Q."/>
            <person name="Zhang J."/>
            <person name="Huang C."/>
        </authorList>
    </citation>
    <scope>NUCLEOTIDE SEQUENCE [LARGE SCALE GENOMIC DNA]</scope>
    <source>
        <strain evidence="1">CCMSSC00406</strain>
    </source>
</reference>
<evidence type="ECO:0000313" key="1">
    <source>
        <dbReference type="EMBL" id="KAG9218951.1"/>
    </source>
</evidence>
<gene>
    <name evidence="1" type="ORF">CCMSSC00406_0000935</name>
</gene>
<accession>A0ACB7IM43</accession>
<dbReference type="Proteomes" id="UP000824881">
    <property type="component" value="Unassembled WGS sequence"/>
</dbReference>
<keyword evidence="2" id="KW-1185">Reference proteome</keyword>
<comment type="caution">
    <text evidence="1">The sequence shown here is derived from an EMBL/GenBank/DDBJ whole genome shotgun (WGS) entry which is preliminary data.</text>
</comment>
<proteinExistence type="predicted"/>